<reference evidence="3 4" key="1">
    <citation type="submission" date="2019-03" db="EMBL/GenBank/DDBJ databases">
        <title>Roseomonas sp. a novel Roseomonas species isolated from Sea whip Gorgonian.</title>
        <authorList>
            <person name="Li F."/>
            <person name="Pan X."/>
            <person name="Huang S."/>
            <person name="Li Z."/>
            <person name="Meng B."/>
        </authorList>
    </citation>
    <scope>NUCLEOTIDE SEQUENCE [LARGE SCALE GENOMIC DNA]</scope>
    <source>
        <strain evidence="3 4">M0104</strain>
    </source>
</reference>
<dbReference type="RefSeq" id="WP_160937231.1">
    <property type="nucleotide sequence ID" value="NZ_SNVJ01000009.1"/>
</dbReference>
<dbReference type="AlphaFoldDB" id="A0A845BFU6"/>
<evidence type="ECO:0000256" key="2">
    <source>
        <dbReference type="SAM" id="SignalP"/>
    </source>
</evidence>
<protein>
    <submittedName>
        <fullName evidence="3">Tripartite tricarboxylate transporter substrate binding protein</fullName>
    </submittedName>
</protein>
<dbReference type="EMBL" id="SNVJ01000009">
    <property type="protein sequence ID" value="MXP64102.1"/>
    <property type="molecule type" value="Genomic_DNA"/>
</dbReference>
<name>A0A845BFU6_9PROT</name>
<evidence type="ECO:0000256" key="1">
    <source>
        <dbReference type="ARBA" id="ARBA00006987"/>
    </source>
</evidence>
<comment type="similarity">
    <text evidence="1">Belongs to the UPF0065 (bug) family.</text>
</comment>
<dbReference type="PANTHER" id="PTHR42928">
    <property type="entry name" value="TRICARBOXYLATE-BINDING PROTEIN"/>
    <property type="match status" value="1"/>
</dbReference>
<dbReference type="OrthoDB" id="7250553at2"/>
<keyword evidence="4" id="KW-1185">Reference proteome</keyword>
<dbReference type="PIRSF" id="PIRSF017082">
    <property type="entry name" value="YflP"/>
    <property type="match status" value="1"/>
</dbReference>
<proteinExistence type="inferred from homology"/>
<dbReference type="PANTHER" id="PTHR42928:SF5">
    <property type="entry name" value="BLR1237 PROTEIN"/>
    <property type="match status" value="1"/>
</dbReference>
<evidence type="ECO:0000313" key="3">
    <source>
        <dbReference type="EMBL" id="MXP64102.1"/>
    </source>
</evidence>
<dbReference type="Gene3D" id="3.40.190.10">
    <property type="entry name" value="Periplasmic binding protein-like II"/>
    <property type="match status" value="1"/>
</dbReference>
<dbReference type="InterPro" id="IPR005064">
    <property type="entry name" value="BUG"/>
</dbReference>
<dbReference type="SUPFAM" id="SSF53850">
    <property type="entry name" value="Periplasmic binding protein-like II"/>
    <property type="match status" value="1"/>
</dbReference>
<gene>
    <name evidence="3" type="ORF">E0493_12180</name>
</gene>
<keyword evidence="2" id="KW-0732">Signal</keyword>
<feature type="chain" id="PRO_5032395507" evidence="2">
    <location>
        <begin position="25"/>
        <end position="325"/>
    </location>
</feature>
<organism evidence="3 4">
    <name type="scientific">Teichococcus coralli</name>
    <dbReference type="NCBI Taxonomy" id="2545983"/>
    <lineage>
        <taxon>Bacteria</taxon>
        <taxon>Pseudomonadati</taxon>
        <taxon>Pseudomonadota</taxon>
        <taxon>Alphaproteobacteria</taxon>
        <taxon>Acetobacterales</taxon>
        <taxon>Roseomonadaceae</taxon>
        <taxon>Roseomonas</taxon>
    </lineage>
</organism>
<dbReference type="Gene3D" id="3.40.190.150">
    <property type="entry name" value="Bordetella uptake gene, domain 1"/>
    <property type="match status" value="1"/>
</dbReference>
<sequence>MRRRTALMLPSLLLPALAAGKARAAGFPDRPLHMIIPFTAGGSNDIVGRLVAEHMSDRLGQTIVVENKGGAGGLIGTDLVAKAEPDGYTFLLGGSGSFLISSLVQPNVPYDIIKDFTPIGFIGNAPNVITVNPKVPVHDMKELQGYAAKAKPPMSFATPGVGTTGHALGAMIAQVLDVPMEFIPYRGTGPALTDVLAGRVDMITNAAAPLKPHIEDKRLRAIALAAPKRSAILPDLPTTVEQGFPGVQSATWYALLGPAGMPPDRVSRLHAALNETLADQVVQKRMIEEGVEIEPSPTPADFAKFLLEDRQRWKQVVDRAGMKVE</sequence>
<dbReference type="CDD" id="cd13578">
    <property type="entry name" value="PBP2_Bug27"/>
    <property type="match status" value="1"/>
</dbReference>
<dbReference type="InterPro" id="IPR042100">
    <property type="entry name" value="Bug_dom1"/>
</dbReference>
<accession>A0A845BFU6</accession>
<feature type="signal peptide" evidence="2">
    <location>
        <begin position="1"/>
        <end position="24"/>
    </location>
</feature>
<dbReference type="Proteomes" id="UP000460715">
    <property type="component" value="Unassembled WGS sequence"/>
</dbReference>
<comment type="caution">
    <text evidence="3">The sequence shown here is derived from an EMBL/GenBank/DDBJ whole genome shotgun (WGS) entry which is preliminary data.</text>
</comment>
<evidence type="ECO:0000313" key="4">
    <source>
        <dbReference type="Proteomes" id="UP000460715"/>
    </source>
</evidence>
<dbReference type="Pfam" id="PF03401">
    <property type="entry name" value="TctC"/>
    <property type="match status" value="1"/>
</dbReference>